<sequence>MIWKRKQATPKAEFTEEAQASTADTSTSTSEAHTPSVTPESAETPAGPAVFEFGGAAPGDYLIGVCNLKTDDRIQPCAWRIDSTASTGVQREKYHIEF</sequence>
<accession>A0AAW1Q0I7</accession>
<protein>
    <submittedName>
        <fullName evidence="2">Uncharacterized protein</fullName>
    </submittedName>
</protein>
<proteinExistence type="predicted"/>
<feature type="region of interest" description="Disordered" evidence="1">
    <location>
        <begin position="1"/>
        <end position="48"/>
    </location>
</feature>
<keyword evidence="3" id="KW-1185">Reference proteome</keyword>
<feature type="compositionally biased region" description="Low complexity" evidence="1">
    <location>
        <begin position="17"/>
        <end position="34"/>
    </location>
</feature>
<reference evidence="2 3" key="1">
    <citation type="journal article" date="2024" name="Nat. Commun.">
        <title>Phylogenomics reveals the evolutionary origins of lichenization in chlorophyte algae.</title>
        <authorList>
            <person name="Puginier C."/>
            <person name="Libourel C."/>
            <person name="Otte J."/>
            <person name="Skaloud P."/>
            <person name="Haon M."/>
            <person name="Grisel S."/>
            <person name="Petersen M."/>
            <person name="Berrin J.G."/>
            <person name="Delaux P.M."/>
            <person name="Dal Grande F."/>
            <person name="Keller J."/>
        </authorList>
    </citation>
    <scope>NUCLEOTIDE SEQUENCE [LARGE SCALE GENOMIC DNA]</scope>
    <source>
        <strain evidence="2 3">SAG 2036</strain>
    </source>
</reference>
<organism evidence="2 3">
    <name type="scientific">Symbiochloris irregularis</name>
    <dbReference type="NCBI Taxonomy" id="706552"/>
    <lineage>
        <taxon>Eukaryota</taxon>
        <taxon>Viridiplantae</taxon>
        <taxon>Chlorophyta</taxon>
        <taxon>core chlorophytes</taxon>
        <taxon>Trebouxiophyceae</taxon>
        <taxon>Trebouxiales</taxon>
        <taxon>Trebouxiaceae</taxon>
        <taxon>Symbiochloris</taxon>
    </lineage>
</organism>
<gene>
    <name evidence="2" type="ORF">WJX73_007413</name>
</gene>
<dbReference type="EMBL" id="JALJOQ010000002">
    <property type="protein sequence ID" value="KAK9813968.1"/>
    <property type="molecule type" value="Genomic_DNA"/>
</dbReference>
<evidence type="ECO:0000313" key="2">
    <source>
        <dbReference type="EMBL" id="KAK9813968.1"/>
    </source>
</evidence>
<dbReference type="AlphaFoldDB" id="A0AAW1Q0I7"/>
<dbReference type="Proteomes" id="UP001465755">
    <property type="component" value="Unassembled WGS sequence"/>
</dbReference>
<name>A0AAW1Q0I7_9CHLO</name>
<comment type="caution">
    <text evidence="2">The sequence shown here is derived from an EMBL/GenBank/DDBJ whole genome shotgun (WGS) entry which is preliminary data.</text>
</comment>
<evidence type="ECO:0000313" key="3">
    <source>
        <dbReference type="Proteomes" id="UP001465755"/>
    </source>
</evidence>
<evidence type="ECO:0000256" key="1">
    <source>
        <dbReference type="SAM" id="MobiDB-lite"/>
    </source>
</evidence>